<dbReference type="EMBL" id="BSFN01000015">
    <property type="protein sequence ID" value="GLK90938.1"/>
    <property type="molecule type" value="Genomic_DNA"/>
</dbReference>
<accession>A0A9W6KCE2</accession>
<dbReference type="Proteomes" id="UP001143328">
    <property type="component" value="Unassembled WGS sequence"/>
</dbReference>
<dbReference type="InterPro" id="IPR053842">
    <property type="entry name" value="NikA-like"/>
</dbReference>
<dbReference type="NCBIfam" id="NF010451">
    <property type="entry name" value="PRK13877.1"/>
    <property type="match status" value="1"/>
</dbReference>
<keyword evidence="2" id="KW-1185">Reference proteome</keyword>
<evidence type="ECO:0000313" key="2">
    <source>
        <dbReference type="Proteomes" id="UP001143328"/>
    </source>
</evidence>
<proteinExistence type="predicted"/>
<reference evidence="1" key="2">
    <citation type="submission" date="2023-01" db="EMBL/GenBank/DDBJ databases">
        <authorList>
            <person name="Sun Q."/>
            <person name="Evtushenko L."/>
        </authorList>
    </citation>
    <scope>NUCLEOTIDE SEQUENCE</scope>
    <source>
        <strain evidence="1">VKM B-2935</strain>
    </source>
</reference>
<dbReference type="RefSeq" id="WP_271197100.1">
    <property type="nucleotide sequence ID" value="NZ_BSFN01000015.1"/>
</dbReference>
<dbReference type="Pfam" id="PF21983">
    <property type="entry name" value="NikA-like"/>
    <property type="match status" value="1"/>
</dbReference>
<dbReference type="AlphaFoldDB" id="A0A9W6KCE2"/>
<gene>
    <name evidence="1" type="ORF">GCM10017655_40020</name>
</gene>
<sequence>MSEQQPTRKGSTPIYVWVLPEEKTAIESNARASGLSTSRYLRSVGLGYPVHGILDYQRVDDLARINGDLGRLGGLLKLWLTNDEKLAIYGRPQIQQTILGVLDAIQENQTAIRSTMAAVVTPLAAKKVQP</sequence>
<reference evidence="1" key="1">
    <citation type="journal article" date="2014" name="Int. J. Syst. Evol. Microbiol.">
        <title>Complete genome sequence of Corynebacterium casei LMG S-19264T (=DSM 44701T), isolated from a smear-ripened cheese.</title>
        <authorList>
            <consortium name="US DOE Joint Genome Institute (JGI-PGF)"/>
            <person name="Walter F."/>
            <person name="Albersmeier A."/>
            <person name="Kalinowski J."/>
            <person name="Ruckert C."/>
        </authorList>
    </citation>
    <scope>NUCLEOTIDE SEQUENCE</scope>
    <source>
        <strain evidence="1">VKM B-2935</strain>
    </source>
</reference>
<organism evidence="1 2">
    <name type="scientific">Pseudomonas turukhanskensis</name>
    <dbReference type="NCBI Taxonomy" id="1806536"/>
    <lineage>
        <taxon>Bacteria</taxon>
        <taxon>Pseudomonadati</taxon>
        <taxon>Pseudomonadota</taxon>
        <taxon>Gammaproteobacteria</taxon>
        <taxon>Pseudomonadales</taxon>
        <taxon>Pseudomonadaceae</taxon>
        <taxon>Pseudomonas</taxon>
    </lineage>
</organism>
<name>A0A9W6KCE2_9PSED</name>
<evidence type="ECO:0000313" key="1">
    <source>
        <dbReference type="EMBL" id="GLK90938.1"/>
    </source>
</evidence>
<comment type="caution">
    <text evidence="1">The sequence shown here is derived from an EMBL/GenBank/DDBJ whole genome shotgun (WGS) entry which is preliminary data.</text>
</comment>
<protein>
    <submittedName>
        <fullName evidence="1">OriT-binding protein, TraJ</fullName>
    </submittedName>
</protein>